<comment type="caution">
    <text evidence="2">The sequence shown here is derived from an EMBL/GenBank/DDBJ whole genome shotgun (WGS) entry which is preliminary data.</text>
</comment>
<evidence type="ECO:0000256" key="1">
    <source>
        <dbReference type="RuleBase" id="RU365099"/>
    </source>
</evidence>
<comment type="similarity">
    <text evidence="1">Belongs to the AIM41 family.</text>
</comment>
<dbReference type="InterPro" id="IPR019004">
    <property type="entry name" value="YqeY/Aim41"/>
</dbReference>
<accession>A0AAD3YA03</accession>
<dbReference type="PANTHER" id="PTHR28055">
    <property type="entry name" value="ALTERED INHERITANCE OF MITOCHONDRIA PROTEIN 41, MITOCHONDRIAL"/>
    <property type="match status" value="1"/>
</dbReference>
<dbReference type="SUPFAM" id="SSF89095">
    <property type="entry name" value="GatB/YqeY motif"/>
    <property type="match status" value="1"/>
</dbReference>
<keyword evidence="1" id="KW-0496">Mitochondrion</keyword>
<dbReference type="AlphaFoldDB" id="A0AAD3YA03"/>
<dbReference type="PANTHER" id="PTHR28055:SF1">
    <property type="entry name" value="ALTERED INHERITANCE OF MITOCHONDRIA PROTEIN 41, MITOCHONDRIAL"/>
    <property type="match status" value="1"/>
</dbReference>
<dbReference type="InterPro" id="IPR003789">
    <property type="entry name" value="Asn/Gln_tRNA_amidoTrase-B-like"/>
</dbReference>
<dbReference type="Proteomes" id="UP001222932">
    <property type="component" value="Unassembled WGS sequence"/>
</dbReference>
<dbReference type="Gene3D" id="1.10.10.410">
    <property type="match status" value="1"/>
</dbReference>
<evidence type="ECO:0000313" key="3">
    <source>
        <dbReference type="Proteomes" id="UP001222932"/>
    </source>
</evidence>
<organism evidence="2 3">
    <name type="scientific">Cutaneotrichosporon spelunceum</name>
    <dbReference type="NCBI Taxonomy" id="1672016"/>
    <lineage>
        <taxon>Eukaryota</taxon>
        <taxon>Fungi</taxon>
        <taxon>Dikarya</taxon>
        <taxon>Basidiomycota</taxon>
        <taxon>Agaricomycotina</taxon>
        <taxon>Tremellomycetes</taxon>
        <taxon>Trichosporonales</taxon>
        <taxon>Trichosporonaceae</taxon>
        <taxon>Cutaneotrichosporon</taxon>
    </lineage>
</organism>
<dbReference type="InterPro" id="IPR023168">
    <property type="entry name" value="GatB_Yqey_C_2"/>
</dbReference>
<sequence length="182" mass="19646">MFARRSVSLALNARAFHTSALRCADKSVLEGRLRDSLKEAMKARDKASVSTLKAIIADVTYVVKSGSTPNEPASQETVVNTVRKAIAKRREAAESYAPGAPGASEEHYGNFMSEIALLEKYMPVAPTGEAVQKIIDEIVAGLETRNKGQTGTVMKALWERLGEARAAVDKKDVATRVAKALQ</sequence>
<comment type="subcellular location">
    <subcellularLocation>
        <location evidence="1">Mitochondrion</location>
    </subcellularLocation>
</comment>
<dbReference type="GO" id="GO:0005739">
    <property type="term" value="C:mitochondrion"/>
    <property type="evidence" value="ECO:0007669"/>
    <property type="project" value="UniProtKB-SubCell"/>
</dbReference>
<keyword evidence="3" id="KW-1185">Reference proteome</keyword>
<reference evidence="2" key="1">
    <citation type="journal article" date="2023" name="BMC Genomics">
        <title>Chromosome-level genome assemblies of Cutaneotrichosporon spp. (Trichosporonales, Basidiomycota) reveal imbalanced evolution between nucleotide sequences and chromosome synteny.</title>
        <authorList>
            <person name="Kobayashi Y."/>
            <person name="Kayamori A."/>
            <person name="Aoki K."/>
            <person name="Shiwa Y."/>
            <person name="Matsutani M."/>
            <person name="Fujita N."/>
            <person name="Sugita T."/>
            <person name="Iwasaki W."/>
            <person name="Tanaka N."/>
            <person name="Takashima M."/>
        </authorList>
    </citation>
    <scope>NUCLEOTIDE SEQUENCE</scope>
    <source>
        <strain evidence="2">HIS016</strain>
    </source>
</reference>
<proteinExistence type="inferred from homology"/>
<dbReference type="GO" id="GO:0016884">
    <property type="term" value="F:carbon-nitrogen ligase activity, with glutamine as amido-N-donor"/>
    <property type="evidence" value="ECO:0007669"/>
    <property type="project" value="UniProtKB-UniRule"/>
</dbReference>
<dbReference type="Pfam" id="PF09424">
    <property type="entry name" value="YqeY"/>
    <property type="match status" value="1"/>
</dbReference>
<dbReference type="Gene3D" id="1.10.1510.10">
    <property type="entry name" value="Uncharacterised protein YqeY/AIM41 PF09424, N-terminal domain"/>
    <property type="match status" value="1"/>
</dbReference>
<dbReference type="EMBL" id="BTCM01000001">
    <property type="protein sequence ID" value="GMK54533.1"/>
    <property type="molecule type" value="Genomic_DNA"/>
</dbReference>
<gene>
    <name evidence="1" type="primary">AIM41</name>
    <name evidence="2" type="ORF">CspeluHIS016_0111190</name>
</gene>
<protein>
    <recommendedName>
        <fullName evidence="1">Altered inheritance of mitochondria protein 41</fullName>
    </recommendedName>
</protein>
<evidence type="ECO:0000313" key="2">
    <source>
        <dbReference type="EMBL" id="GMK54533.1"/>
    </source>
</evidence>
<reference evidence="2" key="2">
    <citation type="submission" date="2023-06" db="EMBL/GenBank/DDBJ databases">
        <authorList>
            <person name="Kobayashi Y."/>
            <person name="Kayamori A."/>
            <person name="Aoki K."/>
            <person name="Shiwa Y."/>
            <person name="Fujita N."/>
            <person name="Sugita T."/>
            <person name="Iwasaki W."/>
            <person name="Tanaka N."/>
            <person name="Takashima M."/>
        </authorList>
    </citation>
    <scope>NUCLEOTIDE SEQUENCE</scope>
    <source>
        <strain evidence="2">HIS016</strain>
    </source>
</reference>
<dbReference type="InterPro" id="IPR042184">
    <property type="entry name" value="YqeY/Aim41_N"/>
</dbReference>
<name>A0AAD3YA03_9TREE</name>